<dbReference type="GeneID" id="114463730"/>
<dbReference type="SUPFAM" id="SSF51556">
    <property type="entry name" value="Metallo-dependent hydrolases"/>
    <property type="match status" value="1"/>
</dbReference>
<sequence>MDRSRKKISFKWLHSAGTSPTQYQDTVPVVSTPFRQRSKASRSWPVSGSPRTDLIGTLSLDSPKRKAADPCQSQTSVTKSKQRKLFSQSSPSLQMFEEEPVNISPKELETAGSQQLSLTQSSPFLKNKPRTPEEASKAICRKALIAAFESTEKQPSTPSVPKPDPGTQSLDFPSLPLQTESTSRVFLDRKFADTSFSSLKSDQSDDQYSLGEDHWASYMCDHTDYNSDSSDVKSIKRSFLLKTNIQNASFTPESEQDTEDSDLPFSLPRTVSIRFPTTSSFTFVSSDEVDVDTDPEVSFISPQRTVFVSPKKHSPHIRSSSTTFRDPESFALPLELSESPRLNPLASRRHSEGSFTAHHSRRSVHHGGTKGRWSHGAKPLWNRFQHQDGQVGFIDTHCHLDMLYGKLGFTGSFSHFRQQYAHSFPPEFKGCITDFCNPRLMKKEAIWQGLLEEDMVWGAFGCHPHFATHYSNVQEGTILNALRHPKAVAFGEMGLDYSHKNSTDHSKQKQVFERQLRLAVAMQKPVVIHCRDADDDLLTIMKKVVPRDYKIHRHCFTNKYSVIEPFLTEFPNLYVGFTALLTYTRATEARDAATRIPLNRIVVETDAPYFLPRQVSRDICQFSHPGMGLHTLQELSLLKGEDVVTVFNTVQNNTTQVYGI</sequence>
<dbReference type="FunFam" id="3.20.20.140:FF:000027">
    <property type="entry name" value="putative deoxyribonuclease TATDN2"/>
    <property type="match status" value="1"/>
</dbReference>
<dbReference type="RefSeq" id="XP_028303291.1">
    <property type="nucleotide sequence ID" value="XM_028447490.1"/>
</dbReference>
<dbReference type="Ensembl" id="ENSGWIT00000001333.1">
    <property type="protein sequence ID" value="ENSGWIP00000001235.1"/>
    <property type="gene ID" value="ENSGWIG00000000727.1"/>
</dbReference>
<proteinExistence type="inferred from homology"/>
<dbReference type="OrthoDB" id="413993at2759"/>
<dbReference type="PANTHER" id="PTHR46363">
    <property type="entry name" value="DEOXYRIBONUCLEASE TATDN2-RELATED"/>
    <property type="match status" value="1"/>
</dbReference>
<gene>
    <name evidence="4" type="primary">tatdn2</name>
</gene>
<dbReference type="Gene3D" id="3.20.20.140">
    <property type="entry name" value="Metal-dependent hydrolases"/>
    <property type="match status" value="1"/>
</dbReference>
<dbReference type="CTD" id="9797"/>
<dbReference type="Pfam" id="PF01026">
    <property type="entry name" value="TatD_DNase"/>
    <property type="match status" value="1"/>
</dbReference>
<dbReference type="Proteomes" id="UP000694680">
    <property type="component" value="Chromosome 5"/>
</dbReference>
<evidence type="ECO:0000313" key="5">
    <source>
        <dbReference type="Proteomes" id="UP000694680"/>
    </source>
</evidence>
<feature type="region of interest" description="Disordered" evidence="3">
    <location>
        <begin position="150"/>
        <end position="175"/>
    </location>
</feature>
<dbReference type="PROSITE" id="PS01137">
    <property type="entry name" value="TATD_1"/>
    <property type="match status" value="1"/>
</dbReference>
<dbReference type="PANTHER" id="PTHR46363:SF1">
    <property type="entry name" value="DEOXYRIBONUCLEASE TATDN2-RELATED"/>
    <property type="match status" value="1"/>
</dbReference>
<dbReference type="GO" id="GO:0016788">
    <property type="term" value="F:hydrolase activity, acting on ester bonds"/>
    <property type="evidence" value="ECO:0007669"/>
    <property type="project" value="InterPro"/>
</dbReference>
<organism evidence="4 5">
    <name type="scientific">Gouania willdenowi</name>
    <name type="common">Blunt-snouted clingfish</name>
    <name type="synonym">Lepadogaster willdenowi</name>
    <dbReference type="NCBI Taxonomy" id="441366"/>
    <lineage>
        <taxon>Eukaryota</taxon>
        <taxon>Metazoa</taxon>
        <taxon>Chordata</taxon>
        <taxon>Craniata</taxon>
        <taxon>Vertebrata</taxon>
        <taxon>Euteleostomi</taxon>
        <taxon>Actinopterygii</taxon>
        <taxon>Neopterygii</taxon>
        <taxon>Teleostei</taxon>
        <taxon>Neoteleostei</taxon>
        <taxon>Acanthomorphata</taxon>
        <taxon>Ovalentaria</taxon>
        <taxon>Blenniimorphae</taxon>
        <taxon>Blenniiformes</taxon>
        <taxon>Gobiesocoidei</taxon>
        <taxon>Gobiesocidae</taxon>
        <taxon>Gobiesocinae</taxon>
        <taxon>Gouania</taxon>
    </lineage>
</organism>
<reference evidence="4" key="2">
    <citation type="submission" date="2025-08" db="UniProtKB">
        <authorList>
            <consortium name="Ensembl"/>
        </authorList>
    </citation>
    <scope>IDENTIFICATION</scope>
</reference>
<protein>
    <submittedName>
        <fullName evidence="4">Uncharacterized protein</fullName>
    </submittedName>
</protein>
<evidence type="ECO:0000256" key="2">
    <source>
        <dbReference type="ARBA" id="ARBA00022801"/>
    </source>
</evidence>
<dbReference type="InterPro" id="IPR032466">
    <property type="entry name" value="Metal_Hydrolase"/>
</dbReference>
<dbReference type="InterPro" id="IPR018228">
    <property type="entry name" value="DNase_TatD-rel_CS"/>
</dbReference>
<dbReference type="PROSITE" id="PS01091">
    <property type="entry name" value="TATD_3"/>
    <property type="match status" value="1"/>
</dbReference>
<reference evidence="4" key="3">
    <citation type="submission" date="2025-09" db="UniProtKB">
        <authorList>
            <consortium name="Ensembl"/>
        </authorList>
    </citation>
    <scope>IDENTIFICATION</scope>
</reference>
<comment type="similarity">
    <text evidence="1">Belongs to the metallo-dependent hydrolases superfamily. TatD-type hydrolase family.</text>
</comment>
<feature type="region of interest" description="Disordered" evidence="3">
    <location>
        <begin position="341"/>
        <end position="371"/>
    </location>
</feature>
<name>A0A8C5DCD0_GOUWI</name>
<dbReference type="InterPro" id="IPR001130">
    <property type="entry name" value="TatD-like"/>
</dbReference>
<feature type="compositionally biased region" description="Polar residues" evidence="3">
    <location>
        <begin position="71"/>
        <end position="93"/>
    </location>
</feature>
<dbReference type="PROSITE" id="PS01090">
    <property type="entry name" value="TATD_2"/>
    <property type="match status" value="1"/>
</dbReference>
<keyword evidence="5" id="KW-1185">Reference proteome</keyword>
<feature type="compositionally biased region" description="Basic residues" evidence="3">
    <location>
        <begin position="358"/>
        <end position="371"/>
    </location>
</feature>
<feature type="compositionally biased region" description="Polar residues" evidence="3">
    <location>
        <begin position="166"/>
        <end position="175"/>
    </location>
</feature>
<evidence type="ECO:0000313" key="4">
    <source>
        <dbReference type="Ensembl" id="ENSGWIP00000001235.1"/>
    </source>
</evidence>
<reference evidence="4" key="1">
    <citation type="submission" date="2020-06" db="EMBL/GenBank/DDBJ databases">
        <authorList>
            <consortium name="Wellcome Sanger Institute Data Sharing"/>
        </authorList>
    </citation>
    <scope>NUCLEOTIDE SEQUENCE [LARGE SCALE GENOMIC DNA]</scope>
</reference>
<dbReference type="AlphaFoldDB" id="A0A8C5DCD0"/>
<feature type="compositionally biased region" description="Polar residues" evidence="3">
    <location>
        <begin position="111"/>
        <end position="124"/>
    </location>
</feature>
<accession>A0A8C5DCD0</accession>
<feature type="region of interest" description="Disordered" evidence="3">
    <location>
        <begin position="61"/>
        <end position="136"/>
    </location>
</feature>
<dbReference type="RefSeq" id="XP_028303292.1">
    <property type="nucleotide sequence ID" value="XM_028447491.1"/>
</dbReference>
<evidence type="ECO:0000256" key="3">
    <source>
        <dbReference type="SAM" id="MobiDB-lite"/>
    </source>
</evidence>
<keyword evidence="2" id="KW-0378">Hydrolase</keyword>
<dbReference type="CDD" id="cd01310">
    <property type="entry name" value="TatD_DNAse"/>
    <property type="match status" value="1"/>
</dbReference>
<evidence type="ECO:0000256" key="1">
    <source>
        <dbReference type="ARBA" id="ARBA00009275"/>
    </source>
</evidence>